<evidence type="ECO:0000313" key="2">
    <source>
        <dbReference type="Proteomes" id="UP001470230"/>
    </source>
</evidence>
<reference evidence="1 2" key="1">
    <citation type="submission" date="2024-04" db="EMBL/GenBank/DDBJ databases">
        <title>Tritrichomonas musculus Genome.</title>
        <authorList>
            <person name="Alves-Ferreira E."/>
            <person name="Grigg M."/>
            <person name="Lorenzi H."/>
            <person name="Galac M."/>
        </authorList>
    </citation>
    <scope>NUCLEOTIDE SEQUENCE [LARGE SCALE GENOMIC DNA]</scope>
    <source>
        <strain evidence="1 2">EAF2021</strain>
    </source>
</reference>
<evidence type="ECO:0000313" key="1">
    <source>
        <dbReference type="EMBL" id="KAK8835511.1"/>
    </source>
</evidence>
<evidence type="ECO:0008006" key="3">
    <source>
        <dbReference type="Google" id="ProtNLM"/>
    </source>
</evidence>
<protein>
    <recommendedName>
        <fullName evidence="3">F5/8 type C domain-containing protein</fullName>
    </recommendedName>
</protein>
<gene>
    <name evidence="1" type="ORF">M9Y10_044353</name>
</gene>
<dbReference type="SUPFAM" id="SSF49785">
    <property type="entry name" value="Galactose-binding domain-like"/>
    <property type="match status" value="1"/>
</dbReference>
<name>A0ABR2GNS0_9EUKA</name>
<accession>A0ABR2GNS0</accession>
<dbReference type="EMBL" id="JAPFFF010000085">
    <property type="protein sequence ID" value="KAK8835511.1"/>
    <property type="molecule type" value="Genomic_DNA"/>
</dbReference>
<dbReference type="Gene3D" id="2.60.120.260">
    <property type="entry name" value="Galactose-binding domain-like"/>
    <property type="match status" value="1"/>
</dbReference>
<dbReference type="Proteomes" id="UP001470230">
    <property type="component" value="Unassembled WGS sequence"/>
</dbReference>
<proteinExistence type="predicted"/>
<comment type="caution">
    <text evidence="1">The sequence shown here is derived from an EMBL/GenBank/DDBJ whole genome shotgun (WGS) entry which is preliminary data.</text>
</comment>
<dbReference type="InterPro" id="IPR008979">
    <property type="entry name" value="Galactose-bd-like_sf"/>
</dbReference>
<keyword evidence="2" id="KW-1185">Reference proteome</keyword>
<organism evidence="1 2">
    <name type="scientific">Tritrichomonas musculus</name>
    <dbReference type="NCBI Taxonomy" id="1915356"/>
    <lineage>
        <taxon>Eukaryota</taxon>
        <taxon>Metamonada</taxon>
        <taxon>Parabasalia</taxon>
        <taxon>Tritrichomonadida</taxon>
        <taxon>Tritrichomonadidae</taxon>
        <taxon>Tritrichomonas</taxon>
    </lineage>
</organism>
<sequence length="465" mass="55430">MEENMSFAIPTINFKRLIEQDISDKFKLIIEYGEIQTEIYITSNIARLISRKINDIHHIDPTISEYHIKYSKELLELNKSINNDDKKEEKEEIEEIKEMINSLIRSTKEEITIQPKNQKKFEFLLFLLGENKKDKNFFIIESDTEAISLLNTELHDIAIEYLSKHLISIIDNDKMIKFNSKIMREIIDKYFDEKNKTENEESIDEINELFNKMKTKEEKEIVMHFLLCHEFEKYNQEMIDFFYQNIDDDIIENDYSRIIYIIRHHLCSLVPKKCETKNDKMTECQFKGDELDGIFNHLRQKLGDELYNNQMIKFSAGGFLHKSCPITNLFKYDKENIDKTFYNYSGAFPKSESDSWIEIDLGERKINLTSYTIRTCDHTAINGCKAKSWRIVGSNDHEHWDVLSHQINRTELQEPKSQHRFECESNSQFYKYIRYIQEETSSDNSTYKYKIHYACIEFFGTILDP</sequence>